<dbReference type="Proteomes" id="UP000017819">
    <property type="component" value="Unassembled WGS sequence"/>
</dbReference>
<name>V4RC59_9HYPH</name>
<comment type="caution">
    <text evidence="1">The sequence shown here is derived from an EMBL/GenBank/DDBJ whole genome shotgun (WGS) entry which is preliminary data.</text>
</comment>
<dbReference type="eggNOG" id="COG0412">
    <property type="taxonomic scope" value="Bacteria"/>
</dbReference>
<sequence length="298" mass="31802">MPKLIAWSLVAMAVLSMLVLANMGRRTAGVSFAPETPEARLARLAPHWTILRPDGTASGNGAILLSGCDGVHDNMRFWAEEFVRQGRVALILDSHRPRDLDRMELWRLVCAGQLLDGGERSGDLAVALHALSESEGVTGDLVILGASHGGWAAMEFVARAGDRGELSELIRWPEPPHELLARVSGLALLYPYCGILNGADAESWRSAPPTLMILAEADSIVGDDCVARARALRAGGARVDVATIPGANHGFDQQEKALFSTLAFDSGQRDEALGHLRTFLSDLAGEGGKPARAGAEDR</sequence>
<evidence type="ECO:0000313" key="2">
    <source>
        <dbReference type="Proteomes" id="UP000017819"/>
    </source>
</evidence>
<evidence type="ECO:0000313" key="1">
    <source>
        <dbReference type="EMBL" id="ESR23756.1"/>
    </source>
</evidence>
<dbReference type="RefSeq" id="WP_023433109.1">
    <property type="nucleotide sequence ID" value="NZ_AWXZ01000038.1"/>
</dbReference>
<dbReference type="AlphaFoldDB" id="V4RC59"/>
<accession>V4RC59</accession>
<reference evidence="1 2" key="1">
    <citation type="journal article" date="2014" name="Genome Announc.">
        <title>Draft Genome Sequence of Lutibaculum baratangense Strain AMV1T, Isolated from a Mud Volcano in Andamans, India.</title>
        <authorList>
            <person name="Singh A."/>
            <person name="Sreenivas A."/>
            <person name="Sathyanarayana Reddy G."/>
            <person name="Pinnaka A.K."/>
            <person name="Shivaji S."/>
        </authorList>
    </citation>
    <scope>NUCLEOTIDE SEQUENCE [LARGE SCALE GENOMIC DNA]</scope>
    <source>
        <strain evidence="1 2">AMV1</strain>
    </source>
</reference>
<dbReference type="STRING" id="631454.N177_2986"/>
<dbReference type="OrthoDB" id="3647650at2"/>
<dbReference type="EMBL" id="AWXZ01000038">
    <property type="protein sequence ID" value="ESR23756.1"/>
    <property type="molecule type" value="Genomic_DNA"/>
</dbReference>
<keyword evidence="2" id="KW-1185">Reference proteome</keyword>
<dbReference type="Gene3D" id="3.40.50.1820">
    <property type="entry name" value="alpha/beta hydrolase"/>
    <property type="match status" value="1"/>
</dbReference>
<organism evidence="1 2">
    <name type="scientific">Lutibaculum baratangense AMV1</name>
    <dbReference type="NCBI Taxonomy" id="631454"/>
    <lineage>
        <taxon>Bacteria</taxon>
        <taxon>Pseudomonadati</taxon>
        <taxon>Pseudomonadota</taxon>
        <taxon>Alphaproteobacteria</taxon>
        <taxon>Hyphomicrobiales</taxon>
        <taxon>Tepidamorphaceae</taxon>
        <taxon>Lutibaculum</taxon>
    </lineage>
</organism>
<protein>
    <submittedName>
        <fullName evidence="1">Uncharacterized protein</fullName>
    </submittedName>
</protein>
<dbReference type="InterPro" id="IPR029058">
    <property type="entry name" value="AB_hydrolase_fold"/>
</dbReference>
<gene>
    <name evidence="1" type="ORF">N177_2986</name>
</gene>
<dbReference type="PATRIC" id="fig|631454.5.peg.2950"/>
<dbReference type="SUPFAM" id="SSF53474">
    <property type="entry name" value="alpha/beta-Hydrolases"/>
    <property type="match status" value="1"/>
</dbReference>
<proteinExistence type="predicted"/>